<gene>
    <name evidence="2" type="ORF">KL86DYS2_11878</name>
</gene>
<name>A0A212JMD4_9BACT</name>
<accession>A0A212JMD4</accession>
<evidence type="ECO:0000313" key="2">
    <source>
        <dbReference type="EMBL" id="SBW00580.1"/>
    </source>
</evidence>
<proteinExistence type="predicted"/>
<reference evidence="2" key="1">
    <citation type="submission" date="2016-04" db="EMBL/GenBank/DDBJ databases">
        <authorList>
            <person name="Evans L.H."/>
            <person name="Alamgir A."/>
            <person name="Owens N."/>
            <person name="Weber N.D."/>
            <person name="Virtaneva K."/>
            <person name="Barbian K."/>
            <person name="Babar A."/>
            <person name="Rosenke K."/>
        </authorList>
    </citation>
    <scope>NUCLEOTIDE SEQUENCE</scope>
    <source>
        <strain evidence="2">86-2</strain>
    </source>
</reference>
<dbReference type="RefSeq" id="WP_296949371.1">
    <property type="nucleotide sequence ID" value="NZ_LT599021.1"/>
</dbReference>
<dbReference type="Pfam" id="PF00027">
    <property type="entry name" value="cNMP_binding"/>
    <property type="match status" value="1"/>
</dbReference>
<dbReference type="Gene3D" id="2.60.120.10">
    <property type="entry name" value="Jelly Rolls"/>
    <property type="match status" value="1"/>
</dbReference>
<protein>
    <recommendedName>
        <fullName evidence="1">Cyclic nucleotide-binding domain-containing protein</fullName>
    </recommendedName>
</protein>
<dbReference type="PROSITE" id="PS50042">
    <property type="entry name" value="CNMP_BINDING_3"/>
    <property type="match status" value="1"/>
</dbReference>
<dbReference type="InterPro" id="IPR000595">
    <property type="entry name" value="cNMP-bd_dom"/>
</dbReference>
<dbReference type="SUPFAM" id="SSF51206">
    <property type="entry name" value="cAMP-binding domain-like"/>
    <property type="match status" value="1"/>
</dbReference>
<feature type="domain" description="Cyclic nucleotide-binding" evidence="1">
    <location>
        <begin position="11"/>
        <end position="123"/>
    </location>
</feature>
<organism evidence="2">
    <name type="scientific">uncultured Dysgonomonas sp</name>
    <dbReference type="NCBI Taxonomy" id="206096"/>
    <lineage>
        <taxon>Bacteria</taxon>
        <taxon>Pseudomonadati</taxon>
        <taxon>Bacteroidota</taxon>
        <taxon>Bacteroidia</taxon>
        <taxon>Bacteroidales</taxon>
        <taxon>Dysgonomonadaceae</taxon>
        <taxon>Dysgonomonas</taxon>
        <taxon>environmental samples</taxon>
    </lineage>
</organism>
<evidence type="ECO:0000259" key="1">
    <source>
        <dbReference type="PROSITE" id="PS50042"/>
    </source>
</evidence>
<dbReference type="CDD" id="cd00038">
    <property type="entry name" value="CAP_ED"/>
    <property type="match status" value="1"/>
</dbReference>
<dbReference type="InterPro" id="IPR018490">
    <property type="entry name" value="cNMP-bd_dom_sf"/>
</dbReference>
<sequence>MYSKLISHIRNYIHFDESDIEILSQYITLLDLKSKQFVLEEGQVCKAYYFIETGCMRMFFHNDKGTEQTIQFTLESWWMTDFMSLSNQKPSDYYIQAIENSRVLAIGFHDFQKMILELPSLERYFRLVTERALAASQFRMKLLYELSKEEIYKHFKTSFPEFVQRVPQYMLASFLGLTPEYLSEIRKKNP</sequence>
<dbReference type="InterPro" id="IPR014710">
    <property type="entry name" value="RmlC-like_jellyroll"/>
</dbReference>
<dbReference type="EMBL" id="FLUL01000001">
    <property type="protein sequence ID" value="SBW00580.1"/>
    <property type="molecule type" value="Genomic_DNA"/>
</dbReference>
<dbReference type="AlphaFoldDB" id="A0A212JMD4"/>